<feature type="compositionally biased region" description="Basic and acidic residues" evidence="1">
    <location>
        <begin position="569"/>
        <end position="580"/>
    </location>
</feature>
<dbReference type="Proteomes" id="UP001566132">
    <property type="component" value="Unassembled WGS sequence"/>
</dbReference>
<feature type="compositionally biased region" description="Pro residues" evidence="1">
    <location>
        <begin position="420"/>
        <end position="432"/>
    </location>
</feature>
<gene>
    <name evidence="3" type="ORF">ABEB36_009957</name>
</gene>
<feature type="compositionally biased region" description="Basic and acidic residues" evidence="1">
    <location>
        <begin position="533"/>
        <end position="546"/>
    </location>
</feature>
<dbReference type="SMART" id="SM00264">
    <property type="entry name" value="BAG"/>
    <property type="match status" value="1"/>
</dbReference>
<sequence>MSVETIRDIPVIVEHYKTGNFEPMDVDHSNNSGFPFENRRARDPLDDLAQRHPEIAQHLQGFPRRSQDSEQQDPFLRRPRFDRPFGSGRFERFGFPFDRDEFEREPQRYRDSHPEYFDHFPNQQQPAPQNKQQQQASSQTSSGYQQYPPHFSQEYQPQPKQYQQSTSEATSQSQSNNSSQSVSQGTQTDDAEVQEKTPTAQEASPVSKPEGSPRGGRPIQQSNTCDLAQHQTPSEEALNDRGQRSMSAPPENKRFTSSVNIPMGGPQDNEGPKASTSSSSGSTERVIPIHVEGRDVPVVPKNFTPTQSQQQQQSPQPERIFTDGPRSQPETIFGHRPDAFTRFVHRDPHRFPGNDWHSFGSSFPEEEFGFGRSESPSRFTKPHQQSQQSQKQPQSPKQQPQPPQPPQPQTPPTQETPQQQPTPPPQKQPPSPIEQIQVIQKDVSTLLRQVEAFNGAPKDKNYLYLDEMLTRNLLKLDNIDTQGQDSIRSARKEAIKCIEKAISLLEAKAAANVAKPDEEKMEVVEPAVATEENPEKTLSETEDKSQEQVMETVPIEQNTCEGGDQQQDIVKEEEIKKEVESESVPEPQQTDIVSEETPKATAEGEKKDKKKIKKKVNKEEKKQ</sequence>
<dbReference type="PROSITE" id="PS51035">
    <property type="entry name" value="BAG"/>
    <property type="match status" value="1"/>
</dbReference>
<proteinExistence type="predicted"/>
<dbReference type="InterPro" id="IPR003103">
    <property type="entry name" value="BAG_domain"/>
</dbReference>
<name>A0ABD1EI13_HYPHA</name>
<organism evidence="3 4">
    <name type="scientific">Hypothenemus hampei</name>
    <name type="common">Coffee berry borer</name>
    <dbReference type="NCBI Taxonomy" id="57062"/>
    <lineage>
        <taxon>Eukaryota</taxon>
        <taxon>Metazoa</taxon>
        <taxon>Ecdysozoa</taxon>
        <taxon>Arthropoda</taxon>
        <taxon>Hexapoda</taxon>
        <taxon>Insecta</taxon>
        <taxon>Pterygota</taxon>
        <taxon>Neoptera</taxon>
        <taxon>Endopterygota</taxon>
        <taxon>Coleoptera</taxon>
        <taxon>Polyphaga</taxon>
        <taxon>Cucujiformia</taxon>
        <taxon>Curculionidae</taxon>
        <taxon>Scolytinae</taxon>
        <taxon>Hypothenemus</taxon>
    </lineage>
</organism>
<dbReference type="SUPFAM" id="SSF63491">
    <property type="entry name" value="BAG domain"/>
    <property type="match status" value="1"/>
</dbReference>
<feature type="region of interest" description="Disordered" evidence="1">
    <location>
        <begin position="511"/>
        <end position="623"/>
    </location>
</feature>
<feature type="compositionally biased region" description="Low complexity" evidence="1">
    <location>
        <begin position="370"/>
        <end position="398"/>
    </location>
</feature>
<keyword evidence="4" id="KW-1185">Reference proteome</keyword>
<feature type="compositionally biased region" description="Basic and acidic residues" evidence="1">
    <location>
        <begin position="596"/>
        <end position="607"/>
    </location>
</feature>
<dbReference type="Gene3D" id="1.20.58.120">
    <property type="entry name" value="BAG domain"/>
    <property type="match status" value="1"/>
</dbReference>
<reference evidence="3 4" key="1">
    <citation type="submission" date="2024-05" db="EMBL/GenBank/DDBJ databases">
        <title>Genetic variation in Jamaican populations of the coffee berry borer (Hypothenemus hampei).</title>
        <authorList>
            <person name="Errbii M."/>
            <person name="Myrie A."/>
        </authorList>
    </citation>
    <scope>NUCLEOTIDE SEQUENCE [LARGE SCALE GENOMIC DNA]</scope>
    <source>
        <strain evidence="3">JA-Hopewell-2020-01-JO</strain>
        <tissue evidence="3">Whole body</tissue>
    </source>
</reference>
<feature type="compositionally biased region" description="Low complexity" evidence="1">
    <location>
        <begin position="304"/>
        <end position="317"/>
    </location>
</feature>
<comment type="caution">
    <text evidence="3">The sequence shown here is derived from an EMBL/GenBank/DDBJ whole genome shotgun (WGS) entry which is preliminary data.</text>
</comment>
<dbReference type="InterPro" id="IPR036533">
    <property type="entry name" value="BAG_dom_sf"/>
</dbReference>
<feature type="compositionally biased region" description="Basic and acidic residues" evidence="1">
    <location>
        <begin position="75"/>
        <end position="118"/>
    </location>
</feature>
<evidence type="ECO:0000313" key="3">
    <source>
        <dbReference type="EMBL" id="KAL1494343.1"/>
    </source>
</evidence>
<feature type="compositionally biased region" description="Low complexity" evidence="1">
    <location>
        <begin position="121"/>
        <end position="188"/>
    </location>
</feature>
<protein>
    <recommendedName>
        <fullName evidence="2">BAG domain-containing protein</fullName>
    </recommendedName>
</protein>
<dbReference type="AlphaFoldDB" id="A0ABD1EI13"/>
<feature type="compositionally biased region" description="Basic and acidic residues" evidence="1">
    <location>
        <begin position="333"/>
        <end position="352"/>
    </location>
</feature>
<feature type="region of interest" description="Disordered" evidence="1">
    <location>
        <begin position="57"/>
        <end position="434"/>
    </location>
</feature>
<evidence type="ECO:0000313" key="4">
    <source>
        <dbReference type="Proteomes" id="UP001566132"/>
    </source>
</evidence>
<dbReference type="EMBL" id="JBDJPC010000007">
    <property type="protein sequence ID" value="KAL1494343.1"/>
    <property type="molecule type" value="Genomic_DNA"/>
</dbReference>
<feature type="compositionally biased region" description="Polar residues" evidence="1">
    <location>
        <begin position="219"/>
        <end position="234"/>
    </location>
</feature>
<evidence type="ECO:0000256" key="1">
    <source>
        <dbReference type="SAM" id="MobiDB-lite"/>
    </source>
</evidence>
<dbReference type="Pfam" id="PF02179">
    <property type="entry name" value="BAG"/>
    <property type="match status" value="1"/>
</dbReference>
<feature type="domain" description="BAG" evidence="2">
    <location>
        <begin position="432"/>
        <end position="509"/>
    </location>
</feature>
<accession>A0ABD1EI13</accession>
<evidence type="ECO:0000259" key="2">
    <source>
        <dbReference type="PROSITE" id="PS51035"/>
    </source>
</evidence>
<feature type="compositionally biased region" description="Pro residues" evidence="1">
    <location>
        <begin position="399"/>
        <end position="411"/>
    </location>
</feature>